<comment type="caution">
    <text evidence="2">The sequence shown here is derived from an EMBL/GenBank/DDBJ whole genome shotgun (WGS) entry which is preliminary data.</text>
</comment>
<dbReference type="EMBL" id="BSYO01000019">
    <property type="protein sequence ID" value="GMH18390.1"/>
    <property type="molecule type" value="Genomic_DNA"/>
</dbReference>
<evidence type="ECO:0000313" key="3">
    <source>
        <dbReference type="Proteomes" id="UP001279734"/>
    </source>
</evidence>
<evidence type="ECO:0000256" key="1">
    <source>
        <dbReference type="SAM" id="Phobius"/>
    </source>
</evidence>
<sequence length="112" mass="13130">MHMRPDANIGGLNSILGPIMKEKTQEALQRRDQREDGEVFSIQLIFDSSSIICQTHVYCSCFSCKMYYQLIACFSCYILLLSVARFVEICFNHLFTWIFMDFRRGLFVTKHL</sequence>
<protein>
    <submittedName>
        <fullName evidence="2">Uncharacterized protein</fullName>
    </submittedName>
</protein>
<proteinExistence type="predicted"/>
<feature type="transmembrane region" description="Helical" evidence="1">
    <location>
        <begin position="66"/>
        <end position="87"/>
    </location>
</feature>
<keyword evidence="1" id="KW-1133">Transmembrane helix</keyword>
<organism evidence="2 3">
    <name type="scientific">Nepenthes gracilis</name>
    <name type="common">Slender pitcher plant</name>
    <dbReference type="NCBI Taxonomy" id="150966"/>
    <lineage>
        <taxon>Eukaryota</taxon>
        <taxon>Viridiplantae</taxon>
        <taxon>Streptophyta</taxon>
        <taxon>Embryophyta</taxon>
        <taxon>Tracheophyta</taxon>
        <taxon>Spermatophyta</taxon>
        <taxon>Magnoliopsida</taxon>
        <taxon>eudicotyledons</taxon>
        <taxon>Gunneridae</taxon>
        <taxon>Pentapetalae</taxon>
        <taxon>Caryophyllales</taxon>
        <taxon>Nepenthaceae</taxon>
        <taxon>Nepenthes</taxon>
    </lineage>
</organism>
<dbReference type="AlphaFoldDB" id="A0AAD3XVZ7"/>
<dbReference type="Proteomes" id="UP001279734">
    <property type="component" value="Unassembled WGS sequence"/>
</dbReference>
<keyword evidence="1" id="KW-0812">Transmembrane</keyword>
<reference evidence="2" key="1">
    <citation type="submission" date="2023-05" db="EMBL/GenBank/DDBJ databases">
        <title>Nepenthes gracilis genome sequencing.</title>
        <authorList>
            <person name="Fukushima K."/>
        </authorList>
    </citation>
    <scope>NUCLEOTIDE SEQUENCE</scope>
    <source>
        <strain evidence="2">SING2019-196</strain>
    </source>
</reference>
<gene>
    <name evidence="2" type="ORF">Nepgr_020231</name>
</gene>
<evidence type="ECO:0000313" key="2">
    <source>
        <dbReference type="EMBL" id="GMH18390.1"/>
    </source>
</evidence>
<keyword evidence="3" id="KW-1185">Reference proteome</keyword>
<name>A0AAD3XVZ7_NEPGR</name>
<keyword evidence="1" id="KW-0472">Membrane</keyword>
<accession>A0AAD3XVZ7</accession>